<evidence type="ECO:0000313" key="3">
    <source>
        <dbReference type="EMBL" id="KYC36816.1"/>
    </source>
</evidence>
<accession>A0A139WWK0</accession>
<evidence type="ECO:0000313" key="4">
    <source>
        <dbReference type="Proteomes" id="UP000076925"/>
    </source>
</evidence>
<protein>
    <submittedName>
        <fullName evidence="3">Uncharacterized protein</fullName>
    </submittedName>
</protein>
<dbReference type="RefSeq" id="WP_017744055.1">
    <property type="nucleotide sequence ID" value="NZ_KQ976354.1"/>
</dbReference>
<keyword evidence="2" id="KW-0812">Transmembrane</keyword>
<feature type="transmembrane region" description="Helical" evidence="2">
    <location>
        <begin position="324"/>
        <end position="343"/>
    </location>
</feature>
<dbReference type="Proteomes" id="UP000076925">
    <property type="component" value="Unassembled WGS sequence"/>
</dbReference>
<keyword evidence="4" id="KW-1185">Reference proteome</keyword>
<organism evidence="3 4">
    <name type="scientific">Scytonema hofmannii PCC 7110</name>
    <dbReference type="NCBI Taxonomy" id="128403"/>
    <lineage>
        <taxon>Bacteria</taxon>
        <taxon>Bacillati</taxon>
        <taxon>Cyanobacteriota</taxon>
        <taxon>Cyanophyceae</taxon>
        <taxon>Nostocales</taxon>
        <taxon>Scytonemataceae</taxon>
        <taxon>Scytonema</taxon>
    </lineage>
</organism>
<dbReference type="EMBL" id="ANNX02000047">
    <property type="protein sequence ID" value="KYC36816.1"/>
    <property type="molecule type" value="Genomic_DNA"/>
</dbReference>
<name>A0A139WWK0_9CYAN</name>
<dbReference type="OrthoDB" id="481935at2"/>
<sequence length="432" mass="46804">MLKPLTKKITIAFYCFASVLIPYKEVFAQLNLGRYGVQRGLETNYLQYQISGQKLSQMRGIPACAIGYGLNCNKTAAVLEELLAARSRPSYQDLLIRAAGGEENLRKFAAFYNNDRNLAQTPYASFWQDDTPKVVDGYRYLLGGTVKQSPVSGLGLVTKNFYWTPLQGVGNSLDLRSGLLNLKYSFGRLLYEEMAKIPNIEMQVQALNLPQEMTKFYLEKISIAKQALSTGNQKLLEDSILDVLSVPFHTENTPFGRPNIGIPPEFDQLTGEGLSPDVFVGMNPVFLAPDAIALDVPSTIPERTIPENIVPESALVQQGSGNSLTGWFIGGGGLVLLLLLLSLGGGDNNDRASGQPPLTVGTTPPDIIPPTTPSGCGLPGNSSQVTEIPCTPSVIYPPGKVERVPEPSAIAPFVLLLIVLFLSSGASRKQVR</sequence>
<evidence type="ECO:0000256" key="2">
    <source>
        <dbReference type="SAM" id="Phobius"/>
    </source>
</evidence>
<evidence type="ECO:0000256" key="1">
    <source>
        <dbReference type="SAM" id="MobiDB-lite"/>
    </source>
</evidence>
<feature type="transmembrane region" description="Helical" evidence="2">
    <location>
        <begin position="409"/>
        <end position="427"/>
    </location>
</feature>
<reference evidence="3 4" key="1">
    <citation type="journal article" date="2013" name="Genome Biol. Evol.">
        <title>Genomes of Stigonematalean cyanobacteria (subsection V) and the evolution of oxygenic photosynthesis from prokaryotes to plastids.</title>
        <authorList>
            <person name="Dagan T."/>
            <person name="Roettger M."/>
            <person name="Stucken K."/>
            <person name="Landan G."/>
            <person name="Koch R."/>
            <person name="Major P."/>
            <person name="Gould S.B."/>
            <person name="Goremykin V.V."/>
            <person name="Rippka R."/>
            <person name="Tandeau de Marsac N."/>
            <person name="Gugger M."/>
            <person name="Lockhart P.J."/>
            <person name="Allen J.F."/>
            <person name="Brune I."/>
            <person name="Maus I."/>
            <person name="Puhler A."/>
            <person name="Martin W.F."/>
        </authorList>
    </citation>
    <scope>NUCLEOTIDE SEQUENCE [LARGE SCALE GENOMIC DNA]</scope>
    <source>
        <strain evidence="3 4">PCC 7110</strain>
    </source>
</reference>
<comment type="caution">
    <text evidence="3">The sequence shown here is derived from an EMBL/GenBank/DDBJ whole genome shotgun (WGS) entry which is preliminary data.</text>
</comment>
<gene>
    <name evidence="3" type="ORF">WA1_44935</name>
</gene>
<keyword evidence="2" id="KW-0472">Membrane</keyword>
<keyword evidence="2" id="KW-1133">Transmembrane helix</keyword>
<dbReference type="AlphaFoldDB" id="A0A139WWK0"/>
<proteinExistence type="predicted"/>
<feature type="region of interest" description="Disordered" evidence="1">
    <location>
        <begin position="350"/>
        <end position="382"/>
    </location>
</feature>